<dbReference type="AlphaFoldDB" id="A0A9Q3H3R9"/>
<gene>
    <name evidence="1" type="ORF">O181_029926</name>
</gene>
<proteinExistence type="predicted"/>
<comment type="caution">
    <text evidence="1">The sequence shown here is derived from an EMBL/GenBank/DDBJ whole genome shotgun (WGS) entry which is preliminary data.</text>
</comment>
<protein>
    <submittedName>
        <fullName evidence="1">Uncharacterized protein</fullName>
    </submittedName>
</protein>
<evidence type="ECO:0000313" key="2">
    <source>
        <dbReference type="Proteomes" id="UP000765509"/>
    </source>
</evidence>
<sequence>MLIFGYEMTSARPPNHLIPLPCLLSHMNWIPHQPPKYASTPTTAPLQSPILTFPHPHLILSTAYHAYAPASPASPLPYLLHSVPCSRFPRT</sequence>
<organism evidence="1 2">
    <name type="scientific">Austropuccinia psidii MF-1</name>
    <dbReference type="NCBI Taxonomy" id="1389203"/>
    <lineage>
        <taxon>Eukaryota</taxon>
        <taxon>Fungi</taxon>
        <taxon>Dikarya</taxon>
        <taxon>Basidiomycota</taxon>
        <taxon>Pucciniomycotina</taxon>
        <taxon>Pucciniomycetes</taxon>
        <taxon>Pucciniales</taxon>
        <taxon>Sphaerophragmiaceae</taxon>
        <taxon>Austropuccinia</taxon>
    </lineage>
</organism>
<keyword evidence="2" id="KW-1185">Reference proteome</keyword>
<dbReference type="EMBL" id="AVOT02010464">
    <property type="protein sequence ID" value="MBW0490211.1"/>
    <property type="molecule type" value="Genomic_DNA"/>
</dbReference>
<reference evidence="1" key="1">
    <citation type="submission" date="2021-03" db="EMBL/GenBank/DDBJ databases">
        <title>Draft genome sequence of rust myrtle Austropuccinia psidii MF-1, a brazilian biotype.</title>
        <authorList>
            <person name="Quecine M.C."/>
            <person name="Pachon D.M.R."/>
            <person name="Bonatelli M.L."/>
            <person name="Correr F.H."/>
            <person name="Franceschini L.M."/>
            <person name="Leite T.F."/>
            <person name="Margarido G.R.A."/>
            <person name="Almeida C.A."/>
            <person name="Ferrarezi J.A."/>
            <person name="Labate C.A."/>
        </authorList>
    </citation>
    <scope>NUCLEOTIDE SEQUENCE</scope>
    <source>
        <strain evidence="1">MF-1</strain>
    </source>
</reference>
<evidence type="ECO:0000313" key="1">
    <source>
        <dbReference type="EMBL" id="MBW0490211.1"/>
    </source>
</evidence>
<name>A0A9Q3H3R9_9BASI</name>
<dbReference type="Proteomes" id="UP000765509">
    <property type="component" value="Unassembled WGS sequence"/>
</dbReference>
<accession>A0A9Q3H3R9</accession>